<name>A0A061B0C2_RHOTO</name>
<dbReference type="EMBL" id="LK052940">
    <property type="protein sequence ID" value="CDR41056.1"/>
    <property type="molecule type" value="Genomic_DNA"/>
</dbReference>
<reference evidence="1" key="1">
    <citation type="journal article" date="2014" name="Genome Announc.">
        <title>Draft genome sequence of Rhodosporidium toruloides CECT1137, an oleaginous yeast of biotechnological interest.</title>
        <authorList>
            <person name="Morin N."/>
            <person name="Calcas X."/>
            <person name="Devillers H."/>
            <person name="Durrens P."/>
            <person name="Sherman D.J."/>
            <person name="Nicaud J.-M."/>
            <person name="Neuveglise C."/>
        </authorList>
    </citation>
    <scope>NUCLEOTIDE SEQUENCE</scope>
    <source>
        <strain evidence="1">CECT1137</strain>
    </source>
</reference>
<dbReference type="SUPFAM" id="SSF52047">
    <property type="entry name" value="RNI-like"/>
    <property type="match status" value="1"/>
</dbReference>
<dbReference type="OrthoDB" id="2519410at2759"/>
<protein>
    <submittedName>
        <fullName evidence="1">RHTO0S05e11298g1_1</fullName>
    </submittedName>
</protein>
<organism evidence="1">
    <name type="scientific">Rhodotorula toruloides</name>
    <name type="common">Yeast</name>
    <name type="synonym">Rhodosporidium toruloides</name>
    <dbReference type="NCBI Taxonomy" id="5286"/>
    <lineage>
        <taxon>Eukaryota</taxon>
        <taxon>Fungi</taxon>
        <taxon>Dikarya</taxon>
        <taxon>Basidiomycota</taxon>
        <taxon>Pucciniomycotina</taxon>
        <taxon>Microbotryomycetes</taxon>
        <taxon>Sporidiobolales</taxon>
        <taxon>Sporidiobolaceae</taxon>
        <taxon>Rhodotorula</taxon>
    </lineage>
</organism>
<evidence type="ECO:0000313" key="1">
    <source>
        <dbReference type="EMBL" id="CDR41056.1"/>
    </source>
</evidence>
<accession>A0A061B0C2</accession>
<sequence>MTGQRLPLELVARILRLAAPPRTLSSLGEHTRPFKRLSLVHRSWTRLAQRELRRHVCLDFAEGGGTCSASEVIRSADFRAGIERLDISTGLYEDMRFYTSTILALGSSPILVELGFWRSREKLQRNTCRELGWYFERTRSAPSPVPPFHSVGPSLRYLCIDHHTLEGWELEHFPALQVLLFTNTRTGLRVESILDTPSSDLRILGFKAPTYLRSNHFPRLPPKLTHLAIIDTSIRFSAEFYFQQADLRECSNLRTFTLGICPSSDLQLPRLHEQCIATDVTADTSICGDLGPLEAFDLEEWALRVGA</sequence>
<proteinExistence type="predicted"/>
<dbReference type="AlphaFoldDB" id="A0A061B0C2"/>
<gene>
    <name evidence="1" type="ORF">RHTO0S_05e11298g</name>
</gene>